<dbReference type="Pfam" id="PF13692">
    <property type="entry name" value="Glyco_trans_1_4"/>
    <property type="match status" value="1"/>
</dbReference>
<dbReference type="PANTHER" id="PTHR12526:SF510">
    <property type="entry name" value="D-INOSITOL 3-PHOSPHATE GLYCOSYLTRANSFERASE"/>
    <property type="match status" value="1"/>
</dbReference>
<dbReference type="KEGG" id="svp:Pan189_04520"/>
<dbReference type="EMBL" id="CP036268">
    <property type="protein sequence ID" value="QDT36097.1"/>
    <property type="molecule type" value="Genomic_DNA"/>
</dbReference>
<evidence type="ECO:0000313" key="4">
    <source>
        <dbReference type="Proteomes" id="UP000317318"/>
    </source>
</evidence>
<name>A0A517QWX7_9PLAN</name>
<dbReference type="Proteomes" id="UP000317318">
    <property type="component" value="Chromosome"/>
</dbReference>
<keyword evidence="1" id="KW-0328">Glycosyltransferase</keyword>
<dbReference type="CDD" id="cd03801">
    <property type="entry name" value="GT4_PimA-like"/>
    <property type="match status" value="1"/>
</dbReference>
<dbReference type="SUPFAM" id="SSF53756">
    <property type="entry name" value="UDP-Glycosyltransferase/glycogen phosphorylase"/>
    <property type="match status" value="1"/>
</dbReference>
<evidence type="ECO:0000313" key="3">
    <source>
        <dbReference type="EMBL" id="QDT36097.1"/>
    </source>
</evidence>
<dbReference type="RefSeq" id="WP_145362327.1">
    <property type="nucleotide sequence ID" value="NZ_CP036268.1"/>
</dbReference>
<sequence>MKDIAHSPRTLHLLQVCNVGDILGGTAACAWTVTQSLPDFQHSVAFVGPVTSTTRDAFQPHDVIAAVESVDAAVEQQSPDLVLLHNTPRDRMPGPNGIPTLQYLHSHIDAAPADATLFCSRWLAERFHKRVEEEATSRPADSAVVYQAVPRPPRLQIDDERPLRDRLVIGRICTPKPHKWPRELIEVYRQLNRGPADVSWEFVGCPEEQKGALADACFGRAIFHPASRQARSLLWRWDAMLYHHPTLTESFGRTCAEAMRCGCIPIVDNRGGFREQIVPQTGFLCDDVAAFSAAILALRDRSVRTTRSRRCRAHADEHFSLSRFRSDLLGRLQIAVRSHQAAARVSTCSMQGSRPSRIA</sequence>
<dbReference type="OrthoDB" id="8549922at2"/>
<dbReference type="AlphaFoldDB" id="A0A517QWX7"/>
<evidence type="ECO:0000256" key="2">
    <source>
        <dbReference type="ARBA" id="ARBA00022679"/>
    </source>
</evidence>
<reference evidence="3 4" key="1">
    <citation type="submission" date="2019-02" db="EMBL/GenBank/DDBJ databases">
        <title>Deep-cultivation of Planctomycetes and their phenomic and genomic characterization uncovers novel biology.</title>
        <authorList>
            <person name="Wiegand S."/>
            <person name="Jogler M."/>
            <person name="Boedeker C."/>
            <person name="Pinto D."/>
            <person name="Vollmers J."/>
            <person name="Rivas-Marin E."/>
            <person name="Kohn T."/>
            <person name="Peeters S.H."/>
            <person name="Heuer A."/>
            <person name="Rast P."/>
            <person name="Oberbeckmann S."/>
            <person name="Bunk B."/>
            <person name="Jeske O."/>
            <person name="Meyerdierks A."/>
            <person name="Storesund J.E."/>
            <person name="Kallscheuer N."/>
            <person name="Luecker S."/>
            <person name="Lage O.M."/>
            <person name="Pohl T."/>
            <person name="Merkel B.J."/>
            <person name="Hornburger P."/>
            <person name="Mueller R.-W."/>
            <person name="Bruemmer F."/>
            <person name="Labrenz M."/>
            <person name="Spormann A.M."/>
            <person name="Op den Camp H."/>
            <person name="Overmann J."/>
            <person name="Amann R."/>
            <person name="Jetten M.S.M."/>
            <person name="Mascher T."/>
            <person name="Medema M.H."/>
            <person name="Devos D.P."/>
            <person name="Kaster A.-K."/>
            <person name="Ovreas L."/>
            <person name="Rohde M."/>
            <person name="Galperin M.Y."/>
            <person name="Jogler C."/>
        </authorList>
    </citation>
    <scope>NUCLEOTIDE SEQUENCE [LARGE SCALE GENOMIC DNA]</scope>
    <source>
        <strain evidence="3 4">Pan189</strain>
    </source>
</reference>
<proteinExistence type="predicted"/>
<keyword evidence="4" id="KW-1185">Reference proteome</keyword>
<dbReference type="Gene3D" id="3.40.50.2000">
    <property type="entry name" value="Glycogen Phosphorylase B"/>
    <property type="match status" value="1"/>
</dbReference>
<protein>
    <submittedName>
        <fullName evidence="3">Glycosyl transferases group 1</fullName>
    </submittedName>
</protein>
<evidence type="ECO:0000256" key="1">
    <source>
        <dbReference type="ARBA" id="ARBA00022676"/>
    </source>
</evidence>
<dbReference type="PANTHER" id="PTHR12526">
    <property type="entry name" value="GLYCOSYLTRANSFERASE"/>
    <property type="match status" value="1"/>
</dbReference>
<accession>A0A517QWX7</accession>
<keyword evidence="2 3" id="KW-0808">Transferase</keyword>
<organism evidence="3 4">
    <name type="scientific">Stratiformator vulcanicus</name>
    <dbReference type="NCBI Taxonomy" id="2527980"/>
    <lineage>
        <taxon>Bacteria</taxon>
        <taxon>Pseudomonadati</taxon>
        <taxon>Planctomycetota</taxon>
        <taxon>Planctomycetia</taxon>
        <taxon>Planctomycetales</taxon>
        <taxon>Planctomycetaceae</taxon>
        <taxon>Stratiformator</taxon>
    </lineage>
</organism>
<gene>
    <name evidence="3" type="ORF">Pan189_04520</name>
</gene>
<dbReference type="GO" id="GO:0016757">
    <property type="term" value="F:glycosyltransferase activity"/>
    <property type="evidence" value="ECO:0007669"/>
    <property type="project" value="UniProtKB-KW"/>
</dbReference>